<proteinExistence type="inferred from homology"/>
<accession>A0A4V2MPA4</accession>
<comment type="caution">
    <text evidence="5">The sequence shown here is derived from an EMBL/GenBank/DDBJ whole genome shotgun (WGS) entry which is preliminary data.</text>
</comment>
<evidence type="ECO:0000313" key="6">
    <source>
        <dbReference type="Proteomes" id="UP000291301"/>
    </source>
</evidence>
<dbReference type="InterPro" id="IPR027417">
    <property type="entry name" value="P-loop_NTPase"/>
</dbReference>
<keyword evidence="6" id="KW-1185">Reference proteome</keyword>
<reference evidence="5 6" key="1">
    <citation type="journal article" date="2015" name="Antonie Van Leeuwenhoek">
        <title>Oricola cellulosilytica gen. nov., sp. nov., a cellulose-degrading bacterium of the family Phyllobacteriaceae isolated from surface seashore water, and emended descriptions of Mesorhizobium loti and Phyllobacterium myrsinacearum.</title>
        <authorList>
            <person name="Hameed A."/>
            <person name="Shahina M."/>
            <person name="Lai W.A."/>
            <person name="Lin S.Y."/>
            <person name="Young L.S."/>
            <person name="Liu Y.C."/>
            <person name="Hsu Y.H."/>
            <person name="Young C.C."/>
        </authorList>
    </citation>
    <scope>NUCLEOTIDE SEQUENCE [LARGE SCALE GENOMIC DNA]</scope>
    <source>
        <strain evidence="5 6">KCTC 52183</strain>
    </source>
</reference>
<evidence type="ECO:0000313" key="5">
    <source>
        <dbReference type="EMBL" id="TCD16662.1"/>
    </source>
</evidence>
<dbReference type="EMBL" id="SJST01000001">
    <property type="protein sequence ID" value="TCD16662.1"/>
    <property type="molecule type" value="Genomic_DNA"/>
</dbReference>
<evidence type="ECO:0000256" key="3">
    <source>
        <dbReference type="ARBA" id="ARBA00022840"/>
    </source>
</evidence>
<dbReference type="OrthoDB" id="9804785at2"/>
<dbReference type="Gene3D" id="3.40.50.300">
    <property type="entry name" value="P-loop containing nucleotide triphosphate hydrolases"/>
    <property type="match status" value="1"/>
</dbReference>
<keyword evidence="2" id="KW-0547">Nucleotide-binding</keyword>
<dbReference type="InterPro" id="IPR007831">
    <property type="entry name" value="T2SS_GspE_N"/>
</dbReference>
<dbReference type="InterPro" id="IPR003593">
    <property type="entry name" value="AAA+_ATPase"/>
</dbReference>
<dbReference type="PANTHER" id="PTHR30258:SF2">
    <property type="entry name" value="COMG OPERON PROTEIN 1"/>
    <property type="match status" value="1"/>
</dbReference>
<evidence type="ECO:0000256" key="2">
    <source>
        <dbReference type="ARBA" id="ARBA00022741"/>
    </source>
</evidence>
<name>A0A4V2MPA4_9HYPH</name>
<dbReference type="Proteomes" id="UP000291301">
    <property type="component" value="Unassembled WGS sequence"/>
</dbReference>
<dbReference type="SMART" id="SM00382">
    <property type="entry name" value="AAA"/>
    <property type="match status" value="1"/>
</dbReference>
<dbReference type="CDD" id="cd01129">
    <property type="entry name" value="PulE-GspE-like"/>
    <property type="match status" value="1"/>
</dbReference>
<feature type="domain" description="Bacterial type II secretion system protein E" evidence="4">
    <location>
        <begin position="381"/>
        <end position="395"/>
    </location>
</feature>
<comment type="similarity">
    <text evidence="1">Belongs to the GSP E family.</text>
</comment>
<evidence type="ECO:0000259" key="4">
    <source>
        <dbReference type="PROSITE" id="PS00662"/>
    </source>
</evidence>
<dbReference type="InterPro" id="IPR037257">
    <property type="entry name" value="T2SS_E_N_sf"/>
</dbReference>
<dbReference type="GO" id="GO:0005524">
    <property type="term" value="F:ATP binding"/>
    <property type="evidence" value="ECO:0007669"/>
    <property type="project" value="UniProtKB-KW"/>
</dbReference>
<gene>
    <name evidence="5" type="ORF">E0D97_04420</name>
</gene>
<dbReference type="RefSeq" id="WP_131565720.1">
    <property type="nucleotide sequence ID" value="NZ_JAINFK010000001.1"/>
</dbReference>
<dbReference type="GO" id="GO:0016887">
    <property type="term" value="F:ATP hydrolysis activity"/>
    <property type="evidence" value="ECO:0007669"/>
    <property type="project" value="TreeGrafter"/>
</dbReference>
<keyword evidence="3" id="KW-0067">ATP-binding</keyword>
<organism evidence="5 6">
    <name type="scientific">Oricola cellulosilytica</name>
    <dbReference type="NCBI Taxonomy" id="1429082"/>
    <lineage>
        <taxon>Bacteria</taxon>
        <taxon>Pseudomonadati</taxon>
        <taxon>Pseudomonadota</taxon>
        <taxon>Alphaproteobacteria</taxon>
        <taxon>Hyphomicrobiales</taxon>
        <taxon>Ahrensiaceae</taxon>
        <taxon>Oricola</taxon>
    </lineage>
</organism>
<dbReference type="InterPro" id="IPR001482">
    <property type="entry name" value="T2SS/T4SS_dom"/>
</dbReference>
<dbReference type="GO" id="GO:0005886">
    <property type="term" value="C:plasma membrane"/>
    <property type="evidence" value="ECO:0007669"/>
    <property type="project" value="TreeGrafter"/>
</dbReference>
<dbReference type="Gene3D" id="3.30.450.90">
    <property type="match status" value="1"/>
</dbReference>
<dbReference type="SUPFAM" id="SSF160246">
    <property type="entry name" value="EspE N-terminal domain-like"/>
    <property type="match status" value="1"/>
</dbReference>
<sequence length="545" mass="58768">MNYAADRTGADAFVESLVQSGTFTAEAARRLRTAYAATSHPFDTVVIELGLMREEALAQALAAHFRTEYVDAPDKTANMMTCEALGLEFLTSRAVVPAGEDETGRPVFLVADPFDGETLDMVSYHVDRPIAVQTATRGAINTFLASIARNADAPLEDHTEVSSASDSDLERLKDFARQAPIVRLVARIVQFAVDGNATDIHIEPAVNEIRIRVRVDGMLKVAETAPLSQLPGIATRIKLLAGLDIAERRLPQDGRMRVAVRGQEIDLRVSVVPTIHGETMVLRILDRSVVALDLATLGYDPASSTQLEEIARCQNGIVLVTGPTGSGKTTTLYALLSLLSNSSVKIFTVEDPVEYRMDGVTQLQIQPSIDLTFARALRSVLRQDPDIILVGEIRDRETAEIAIQAALTGHLVLSTLHTNSAVGAVTRLRDMGIPDYLIGATVRGMVGQRLLRRTCSCRSPDPSSVCPKCNGTGYHGRTATFEIARVSERLGRDISSGAPETALLDTLVAGGMTPIQIHAEHLVSSGLTDRAEMMRVIQLDGTAGP</sequence>
<dbReference type="SUPFAM" id="SSF52540">
    <property type="entry name" value="P-loop containing nucleoside triphosphate hydrolases"/>
    <property type="match status" value="1"/>
</dbReference>
<dbReference type="Pfam" id="PF00437">
    <property type="entry name" value="T2SSE"/>
    <property type="match status" value="1"/>
</dbReference>
<evidence type="ECO:0000256" key="1">
    <source>
        <dbReference type="ARBA" id="ARBA00006611"/>
    </source>
</evidence>
<dbReference type="PANTHER" id="PTHR30258">
    <property type="entry name" value="TYPE II SECRETION SYSTEM PROTEIN GSPE-RELATED"/>
    <property type="match status" value="1"/>
</dbReference>
<dbReference type="Pfam" id="PF05157">
    <property type="entry name" value="MshEN"/>
    <property type="match status" value="1"/>
</dbReference>
<dbReference type="PROSITE" id="PS00662">
    <property type="entry name" value="T2SP_E"/>
    <property type="match status" value="1"/>
</dbReference>
<dbReference type="AlphaFoldDB" id="A0A4V2MPA4"/>
<protein>
    <submittedName>
        <fullName evidence="5">Type II/IV secretion system protein</fullName>
    </submittedName>
</protein>